<organism evidence="9 10">
    <name type="scientific">Stylophora pistillata</name>
    <name type="common">Smooth cauliflower coral</name>
    <dbReference type="NCBI Taxonomy" id="50429"/>
    <lineage>
        <taxon>Eukaryota</taxon>
        <taxon>Metazoa</taxon>
        <taxon>Cnidaria</taxon>
        <taxon>Anthozoa</taxon>
        <taxon>Hexacorallia</taxon>
        <taxon>Scleractinia</taxon>
        <taxon>Astrocoeniina</taxon>
        <taxon>Pocilloporidae</taxon>
        <taxon>Stylophora</taxon>
    </lineage>
</organism>
<dbReference type="Gene3D" id="2.170.260.40">
    <property type="match status" value="1"/>
</dbReference>
<dbReference type="EMBL" id="LSMT01000206">
    <property type="protein sequence ID" value="PFX23482.1"/>
    <property type="molecule type" value="Genomic_DNA"/>
</dbReference>
<dbReference type="Pfam" id="PF18334">
    <property type="entry name" value="XRN1_D2_D3"/>
    <property type="match status" value="1"/>
</dbReference>
<feature type="domain" description="Exoribonuclease Xrn1 D2/D3" evidence="8">
    <location>
        <begin position="899"/>
        <end position="1011"/>
    </location>
</feature>
<dbReference type="FunFam" id="1.25.40.1050:FF:000001">
    <property type="entry name" value="5'-3' exoribonuclease 1"/>
    <property type="match status" value="1"/>
</dbReference>
<dbReference type="GO" id="GO:0016075">
    <property type="term" value="P:rRNA catabolic process"/>
    <property type="evidence" value="ECO:0007669"/>
    <property type="project" value="TreeGrafter"/>
</dbReference>
<dbReference type="InterPro" id="IPR004859">
    <property type="entry name" value="Xrn1_N"/>
</dbReference>
<dbReference type="Pfam" id="PF17846">
    <property type="entry name" value="XRN_M"/>
    <property type="match status" value="1"/>
</dbReference>
<comment type="caution">
    <text evidence="9">The sequence shown here is derived from an EMBL/GenBank/DDBJ whole genome shotgun (WGS) entry which is preliminary data.</text>
</comment>
<evidence type="ECO:0000256" key="1">
    <source>
        <dbReference type="ARBA" id="ARBA00022722"/>
    </source>
</evidence>
<dbReference type="OrthoDB" id="5987889at2759"/>
<evidence type="ECO:0000259" key="8">
    <source>
        <dbReference type="Pfam" id="PF18334"/>
    </source>
</evidence>
<dbReference type="GO" id="GO:0004534">
    <property type="term" value="F:5'-3' RNA exonuclease activity"/>
    <property type="evidence" value="ECO:0007669"/>
    <property type="project" value="TreeGrafter"/>
</dbReference>
<dbReference type="PANTHER" id="PTHR12341:SF7">
    <property type="entry name" value="5'-3' EXORIBONUCLEASE 1"/>
    <property type="match status" value="1"/>
</dbReference>
<dbReference type="STRING" id="50429.A0A2B4S4P0"/>
<dbReference type="Pfam" id="PF18332">
    <property type="entry name" value="XRN1_D1"/>
    <property type="match status" value="1"/>
</dbReference>
<dbReference type="GO" id="GO:0005634">
    <property type="term" value="C:nucleus"/>
    <property type="evidence" value="ECO:0007669"/>
    <property type="project" value="TreeGrafter"/>
</dbReference>
<feature type="domain" description="Xrn1 helical" evidence="6">
    <location>
        <begin position="320"/>
        <end position="656"/>
    </location>
</feature>
<dbReference type="InterPro" id="IPR041106">
    <property type="entry name" value="XRN1_D2_D3"/>
</dbReference>
<evidence type="ECO:0000256" key="4">
    <source>
        <dbReference type="ARBA" id="ARBA00038299"/>
    </source>
</evidence>
<keyword evidence="2" id="KW-0378">Hydrolase</keyword>
<gene>
    <name evidence="9" type="primary">XRN1</name>
    <name evidence="9" type="ORF">AWC38_SpisGene11977</name>
</gene>
<evidence type="ECO:0000313" key="9">
    <source>
        <dbReference type="EMBL" id="PFX23482.1"/>
    </source>
</evidence>
<dbReference type="Gene3D" id="3.40.50.12390">
    <property type="match status" value="2"/>
</dbReference>
<evidence type="ECO:0000256" key="3">
    <source>
        <dbReference type="ARBA" id="ARBA00022839"/>
    </source>
</evidence>
<accession>A0A2B4S4P0</accession>
<dbReference type="InterPro" id="IPR040992">
    <property type="entry name" value="XRN1_D1"/>
</dbReference>
<dbReference type="InterPro" id="IPR041412">
    <property type="entry name" value="Xrn1_helical"/>
</dbReference>
<dbReference type="AlphaFoldDB" id="A0A2B4S4P0"/>
<dbReference type="GO" id="GO:0000956">
    <property type="term" value="P:nuclear-transcribed mRNA catabolic process"/>
    <property type="evidence" value="ECO:0007669"/>
    <property type="project" value="TreeGrafter"/>
</dbReference>
<evidence type="ECO:0000313" key="10">
    <source>
        <dbReference type="Proteomes" id="UP000225706"/>
    </source>
</evidence>
<dbReference type="InterPro" id="IPR047007">
    <property type="entry name" value="XRN1_D1_sf"/>
</dbReference>
<name>A0A2B4S4P0_STYPI</name>
<dbReference type="Proteomes" id="UP000225706">
    <property type="component" value="Unassembled WGS sequence"/>
</dbReference>
<sequence length="1028" mass="118143">MGVPKFYRWVSERYPCISQVVQEHQIPVFDNLYLDMNGIIHPCSHPNDDDPHFRKSEEEIFADIFHYIETRDWQAITLCGSSIFVDDQILKSNETNLWDPIQKLKIKLFRSVAKIIVMSTSQKEKISLISADREISGRLLVTAKHRDIDLKEVLSYELCSVPIALAHPDGTLLKTGKSTLMPLLEKDISCPSSLPCSEIPTAYLIDAMALIQMLQSAGTATFGELSGKYSHLVISTLSRNCCTRVDLVFDQANARRGIMLGLSSHEPHFALLREEVKFGKASKRITRPEKTTFHLLQLSLFREYLDWEFNELKDKLQFPYDLEKIIDDWILMGFLVGNDFIPHLPNLHINHDALPYLYRVYIDLLPSLDGYLHDSGKLVFRRFEKYLEALSKFDREQFEEKFVDMKWFESKKGFTFENNPVEFEADESVLPLDNSFAALEFMPEESVTAKRKQTKVKLNPEIEKLAAKFDEEQSDEDEDVFETEFAMHKRDYYIQKFGYEEVNRDVLAELTYQYVTGIQWILSYYFSGVPSWSWFFPFHYAPYMSDIRHFSSVEIKFKLGTPFLPFEQLLAVLPAASRQLLPKPFQNLMIMEQSDIIDYYPVDFKTDLNGKQQEWEAVVLIPFIDEERLLNAMGPLYSRLTKEETSRNKHGPCILYTYDPSLTFVYHSSLPGKFSDISCCHARCDMLDKDAFHVALQHMQRGLCEGVKLDVYYPGFPTLYHVSHKAQLKKAGVKVFQMHSKSHSMILNIIKPQEKVLSSRVAEDFLGETCYVGWPHMVEALVVGVCDGSKRYSLKKKNPHNSDKEVLDQDLNESEVKSWIHQIKSAKEHQLERRGIELGETDIMIEACPIRGKRYVCGAKGLVTMEKEWSPMPVSYPYQLTVKDIHVHESHEDDKVHTIEELFPIGSQCFMLASPYYGTSGEVIEIDVKQSRVRVQLHVPPEPDLQSVIDKHQALSVNYLSAHVVAIKLGITTNLLLRITGSLLIENGSSKSSSGGTAKVDIGLNMKFSKQNREGCEKAKLFSEFLNR</sequence>
<feature type="domain" description="Xrn1 N-terminal" evidence="5">
    <location>
        <begin position="1"/>
        <end position="69"/>
    </location>
</feature>
<evidence type="ECO:0000259" key="5">
    <source>
        <dbReference type="Pfam" id="PF03159"/>
    </source>
</evidence>
<dbReference type="Pfam" id="PF03159">
    <property type="entry name" value="XRN_N"/>
    <property type="match status" value="1"/>
</dbReference>
<reference evidence="10" key="1">
    <citation type="journal article" date="2017" name="bioRxiv">
        <title>Comparative analysis of the genomes of Stylophora pistillata and Acropora digitifera provides evidence for extensive differences between species of corals.</title>
        <authorList>
            <person name="Voolstra C.R."/>
            <person name="Li Y."/>
            <person name="Liew Y.J."/>
            <person name="Baumgarten S."/>
            <person name="Zoccola D."/>
            <person name="Flot J.-F."/>
            <person name="Tambutte S."/>
            <person name="Allemand D."/>
            <person name="Aranda M."/>
        </authorList>
    </citation>
    <scope>NUCLEOTIDE SEQUENCE [LARGE SCALE GENOMIC DNA]</scope>
</reference>
<dbReference type="PANTHER" id="PTHR12341">
    <property type="entry name" value="5'-&gt;3' EXORIBONUCLEASE"/>
    <property type="match status" value="1"/>
</dbReference>
<evidence type="ECO:0000259" key="6">
    <source>
        <dbReference type="Pfam" id="PF17846"/>
    </source>
</evidence>
<evidence type="ECO:0000256" key="2">
    <source>
        <dbReference type="ARBA" id="ARBA00022801"/>
    </source>
</evidence>
<dbReference type="Gene3D" id="1.25.40.1050">
    <property type="match status" value="1"/>
</dbReference>
<keyword evidence="3" id="KW-0269">Exonuclease</keyword>
<keyword evidence="1" id="KW-0540">Nuclease</keyword>
<dbReference type="InterPro" id="IPR027073">
    <property type="entry name" value="5_3_exoribonuclease"/>
</dbReference>
<evidence type="ECO:0000259" key="7">
    <source>
        <dbReference type="Pfam" id="PF18332"/>
    </source>
</evidence>
<feature type="domain" description="5'-3' exoribonuclease 1 D1" evidence="7">
    <location>
        <begin position="702"/>
        <end position="888"/>
    </location>
</feature>
<protein>
    <submittedName>
        <fullName evidence="9">5'-3' exoribonuclease 1</fullName>
    </submittedName>
</protein>
<proteinExistence type="inferred from homology"/>
<keyword evidence="10" id="KW-1185">Reference proteome</keyword>
<dbReference type="GO" id="GO:0003723">
    <property type="term" value="F:RNA binding"/>
    <property type="evidence" value="ECO:0007669"/>
    <property type="project" value="TreeGrafter"/>
</dbReference>
<comment type="similarity">
    <text evidence="4">Belongs to the 5'-3' exonuclease family.</text>
</comment>